<dbReference type="CDD" id="cd16377">
    <property type="entry name" value="23S_rRNA_IVP_like"/>
    <property type="match status" value="1"/>
</dbReference>
<proteinExistence type="predicted"/>
<organism evidence="1">
    <name type="scientific">Desulfacinum infernum</name>
    <dbReference type="NCBI Taxonomy" id="35837"/>
    <lineage>
        <taxon>Bacteria</taxon>
        <taxon>Pseudomonadati</taxon>
        <taxon>Thermodesulfobacteriota</taxon>
        <taxon>Syntrophobacteria</taxon>
        <taxon>Syntrophobacterales</taxon>
        <taxon>Syntrophobacteraceae</taxon>
        <taxon>Desulfacinum</taxon>
    </lineage>
</organism>
<dbReference type="PANTHER" id="PTHR38471">
    <property type="entry name" value="FOUR HELIX BUNDLE PROTEIN"/>
    <property type="match status" value="1"/>
</dbReference>
<dbReference type="Gene3D" id="1.20.1440.60">
    <property type="entry name" value="23S rRNA-intervening sequence"/>
    <property type="match status" value="1"/>
</dbReference>
<comment type="caution">
    <text evidence="1">The sequence shown here is derived from an EMBL/GenBank/DDBJ whole genome shotgun (WGS) entry which is preliminary data.</text>
</comment>
<sequence length="118" mass="13856">MEVWKLAREFRQEIYKVTDAFPKDEKFILVEQMRRAAVSVTANIAEGFGRFHYKENIQFCRQARGSLFELIDHLITAHDLSYLNDETFRNLKQSGYRCIKVLNAYVSAINRRSHTPSP</sequence>
<reference evidence="1" key="1">
    <citation type="journal article" date="2020" name="mSystems">
        <title>Genome- and Community-Level Interaction Insights into Carbon Utilization and Element Cycling Functions of Hydrothermarchaeota in Hydrothermal Sediment.</title>
        <authorList>
            <person name="Zhou Z."/>
            <person name="Liu Y."/>
            <person name="Xu W."/>
            <person name="Pan J."/>
            <person name="Luo Z.H."/>
            <person name="Li M."/>
        </authorList>
    </citation>
    <scope>NUCLEOTIDE SEQUENCE [LARGE SCALE GENOMIC DNA]</scope>
    <source>
        <strain evidence="1">SpSt-456</strain>
    </source>
</reference>
<dbReference type="AlphaFoldDB" id="A0A832A4S6"/>
<dbReference type="SUPFAM" id="SSF158446">
    <property type="entry name" value="IVS-encoded protein-like"/>
    <property type="match status" value="1"/>
</dbReference>
<protein>
    <submittedName>
        <fullName evidence="1">Four helix bundle protein</fullName>
    </submittedName>
</protein>
<dbReference type="InterPro" id="IPR036583">
    <property type="entry name" value="23S_rRNA_IVS_sf"/>
</dbReference>
<dbReference type="EMBL" id="DSTK01000041">
    <property type="protein sequence ID" value="HFK98613.1"/>
    <property type="molecule type" value="Genomic_DNA"/>
</dbReference>
<name>A0A832A4S6_9BACT</name>
<accession>A0A832A4S6</accession>
<dbReference type="NCBIfam" id="TIGR02436">
    <property type="entry name" value="four helix bundle protein"/>
    <property type="match status" value="1"/>
</dbReference>
<dbReference type="InterPro" id="IPR012657">
    <property type="entry name" value="23S_rRNA-intervening_sequence"/>
</dbReference>
<dbReference type="PANTHER" id="PTHR38471:SF2">
    <property type="entry name" value="FOUR HELIX BUNDLE PROTEIN"/>
    <property type="match status" value="1"/>
</dbReference>
<evidence type="ECO:0000313" key="1">
    <source>
        <dbReference type="EMBL" id="HFK98613.1"/>
    </source>
</evidence>
<gene>
    <name evidence="1" type="ORF">ENS06_14970</name>
</gene>
<dbReference type="Pfam" id="PF05635">
    <property type="entry name" value="23S_rRNA_IVP"/>
    <property type="match status" value="1"/>
</dbReference>